<dbReference type="EMBL" id="CP037940">
    <property type="protein sequence ID" value="QBO35479.1"/>
    <property type="molecule type" value="Genomic_DNA"/>
</dbReference>
<evidence type="ECO:0000256" key="1">
    <source>
        <dbReference type="ARBA" id="ARBA00022729"/>
    </source>
</evidence>
<dbReference type="PANTHER" id="PTHR35936:SF34">
    <property type="entry name" value="ABC TRANSPORTER EXTRACELLULAR-BINDING PROTEIN YCKB-RELATED"/>
    <property type="match status" value="1"/>
</dbReference>
<dbReference type="CDD" id="cd00996">
    <property type="entry name" value="PBP2_AatB_like"/>
    <property type="match status" value="1"/>
</dbReference>
<dbReference type="SMART" id="SM00062">
    <property type="entry name" value="PBPb"/>
    <property type="match status" value="1"/>
</dbReference>
<evidence type="ECO:0000313" key="4">
    <source>
        <dbReference type="EMBL" id="QBO35479.1"/>
    </source>
</evidence>
<evidence type="ECO:0000256" key="2">
    <source>
        <dbReference type="SAM" id="Phobius"/>
    </source>
</evidence>
<keyword evidence="2" id="KW-0812">Transmembrane</keyword>
<name>A0A4P6YS30_9LACO</name>
<dbReference type="Proteomes" id="UP000292886">
    <property type="component" value="Chromosome"/>
</dbReference>
<reference evidence="5" key="1">
    <citation type="submission" date="2019-03" db="EMBL/GenBank/DDBJ databases">
        <title>Weissella sp. 26KH-42 Genome sequencing.</title>
        <authorList>
            <person name="Heo J."/>
            <person name="Kim S.-J."/>
            <person name="Kim J.-S."/>
            <person name="Hong S.-B."/>
            <person name="Kwon S.-W."/>
        </authorList>
    </citation>
    <scope>NUCLEOTIDE SEQUENCE [LARGE SCALE GENOMIC DNA]</scope>
    <source>
        <strain evidence="5">26KH-42</strain>
    </source>
</reference>
<dbReference type="SUPFAM" id="SSF53850">
    <property type="entry name" value="Periplasmic binding protein-like II"/>
    <property type="match status" value="1"/>
</dbReference>
<dbReference type="RefSeq" id="WP_133362558.1">
    <property type="nucleotide sequence ID" value="NZ_CP037940.1"/>
</dbReference>
<dbReference type="InterPro" id="IPR001638">
    <property type="entry name" value="Solute-binding_3/MltF_N"/>
</dbReference>
<keyword evidence="5" id="KW-1185">Reference proteome</keyword>
<keyword evidence="1" id="KW-0732">Signal</keyword>
<protein>
    <submittedName>
        <fullName evidence="4">Amino acid ABC transporter substrate-binding protein</fullName>
    </submittedName>
</protein>
<keyword evidence="2" id="KW-0472">Membrane</keyword>
<dbReference type="AlphaFoldDB" id="A0A4P6YS30"/>
<dbReference type="PANTHER" id="PTHR35936">
    <property type="entry name" value="MEMBRANE-BOUND LYTIC MUREIN TRANSGLYCOSYLASE F"/>
    <property type="match status" value="1"/>
</dbReference>
<sequence length="279" mass="31207">MKHRGVLIIVGFVFAIAWLLVIVGPGLTVGHNFNENNNWSRYEKNKKVIIGLDDTFVPMGFRNKQGQIVGYDIDLAKAVFKQYGITPVFQPIDWSMKETELRNGTIDMIWNGYSMTPARKKIVAFSAPYLANGQVLVTLKKNHINSFTDMRGKVLGVQSSSSGQSALDEHPKVLKNLIANKQPVIYDTFMNAINDLKAGRIQGVLIDRVYAGYYVANEPNPNMYHVVAGDFPGDQFAVGMRKSDTTLQTKVNQAFAKMQQDGQLAQITRKWFGTNPTTK</sequence>
<accession>A0A4P6YS30</accession>
<feature type="transmembrane region" description="Helical" evidence="2">
    <location>
        <begin position="7"/>
        <end position="27"/>
    </location>
</feature>
<organism evidence="4 5">
    <name type="scientific">Periweissella cryptocerci</name>
    <dbReference type="NCBI Taxonomy" id="2506420"/>
    <lineage>
        <taxon>Bacteria</taxon>
        <taxon>Bacillati</taxon>
        <taxon>Bacillota</taxon>
        <taxon>Bacilli</taxon>
        <taxon>Lactobacillales</taxon>
        <taxon>Lactobacillaceae</taxon>
        <taxon>Periweissella</taxon>
    </lineage>
</organism>
<evidence type="ECO:0000313" key="5">
    <source>
        <dbReference type="Proteomes" id="UP000292886"/>
    </source>
</evidence>
<keyword evidence="2" id="KW-1133">Transmembrane helix</keyword>
<dbReference type="Pfam" id="PF00497">
    <property type="entry name" value="SBP_bac_3"/>
    <property type="match status" value="1"/>
</dbReference>
<gene>
    <name evidence="4" type="ORF">EQG49_02920</name>
</gene>
<dbReference type="KEGG" id="wei:EQG49_02920"/>
<feature type="domain" description="Solute-binding protein family 3/N-terminal" evidence="3">
    <location>
        <begin position="47"/>
        <end position="275"/>
    </location>
</feature>
<dbReference type="Gene3D" id="3.40.190.10">
    <property type="entry name" value="Periplasmic binding protein-like II"/>
    <property type="match status" value="2"/>
</dbReference>
<proteinExistence type="predicted"/>
<dbReference type="OrthoDB" id="9775197at2"/>
<evidence type="ECO:0000259" key="3">
    <source>
        <dbReference type="SMART" id="SM00062"/>
    </source>
</evidence>